<dbReference type="InterPro" id="IPR003265">
    <property type="entry name" value="HhH-GPD_domain"/>
</dbReference>
<dbReference type="EMBL" id="CP001124">
    <property type="protein sequence ID" value="ACH40514.1"/>
    <property type="molecule type" value="Genomic_DNA"/>
</dbReference>
<dbReference type="GO" id="GO:0004519">
    <property type="term" value="F:endonuclease activity"/>
    <property type="evidence" value="ECO:0007669"/>
    <property type="project" value="UniProtKB-KW"/>
</dbReference>
<keyword evidence="6" id="KW-0378">Hydrolase</keyword>
<protein>
    <submittedName>
        <fullName evidence="6">Endonuclease III-related protein</fullName>
    </submittedName>
</protein>
<accession>B5EC58</accession>
<gene>
    <name evidence="6" type="primary">nth</name>
    <name evidence="6" type="ordered locus">Gbem_3521</name>
</gene>
<feature type="domain" description="HhH-GPD" evidence="5">
    <location>
        <begin position="45"/>
        <end position="203"/>
    </location>
</feature>
<dbReference type="GO" id="GO:0051539">
    <property type="term" value="F:4 iron, 4 sulfur cluster binding"/>
    <property type="evidence" value="ECO:0007669"/>
    <property type="project" value="UniProtKB-KW"/>
</dbReference>
<evidence type="ECO:0000256" key="3">
    <source>
        <dbReference type="ARBA" id="ARBA00023004"/>
    </source>
</evidence>
<keyword evidence="7" id="KW-1185">Reference proteome</keyword>
<keyword evidence="3" id="KW-0408">Iron</keyword>
<dbReference type="PANTHER" id="PTHR10359:SF19">
    <property type="entry name" value="DNA REPAIR GLYCOSYLASE MJ1434-RELATED"/>
    <property type="match status" value="1"/>
</dbReference>
<dbReference type="PANTHER" id="PTHR10359">
    <property type="entry name" value="A/G-SPECIFIC ADENINE GLYCOSYLASE/ENDONUCLEASE III"/>
    <property type="match status" value="1"/>
</dbReference>
<dbReference type="SMART" id="SM00478">
    <property type="entry name" value="ENDO3c"/>
    <property type="match status" value="1"/>
</dbReference>
<evidence type="ECO:0000256" key="4">
    <source>
        <dbReference type="ARBA" id="ARBA00023014"/>
    </source>
</evidence>
<dbReference type="GO" id="GO:0006284">
    <property type="term" value="P:base-excision repair"/>
    <property type="evidence" value="ECO:0007669"/>
    <property type="project" value="InterPro"/>
</dbReference>
<dbReference type="eggNOG" id="COG2231">
    <property type="taxonomic scope" value="Bacteria"/>
</dbReference>
<proteinExistence type="predicted"/>
<dbReference type="SUPFAM" id="SSF48150">
    <property type="entry name" value="DNA-glycosylase"/>
    <property type="match status" value="1"/>
</dbReference>
<dbReference type="Pfam" id="PF00730">
    <property type="entry name" value="HhH-GPD"/>
    <property type="match status" value="1"/>
</dbReference>
<dbReference type="GO" id="GO:0046872">
    <property type="term" value="F:metal ion binding"/>
    <property type="evidence" value="ECO:0007669"/>
    <property type="project" value="UniProtKB-KW"/>
</dbReference>
<evidence type="ECO:0000256" key="2">
    <source>
        <dbReference type="ARBA" id="ARBA00022723"/>
    </source>
</evidence>
<dbReference type="HOGENOM" id="CLU_012862_6_0_7"/>
<dbReference type="PIRSF" id="PIRSF001435">
    <property type="entry name" value="Nth"/>
    <property type="match status" value="1"/>
</dbReference>
<dbReference type="InterPro" id="IPR023170">
    <property type="entry name" value="HhH_base_excis_C"/>
</dbReference>
<evidence type="ECO:0000256" key="1">
    <source>
        <dbReference type="ARBA" id="ARBA00022485"/>
    </source>
</evidence>
<dbReference type="OrthoDB" id="9802365at2"/>
<name>B5EC58_CITBB</name>
<dbReference type="Gene3D" id="1.10.1670.10">
    <property type="entry name" value="Helix-hairpin-Helix base-excision DNA repair enzymes (C-terminal)"/>
    <property type="match status" value="1"/>
</dbReference>
<dbReference type="Gene3D" id="1.10.340.30">
    <property type="entry name" value="Hypothetical protein, domain 2"/>
    <property type="match status" value="1"/>
</dbReference>
<evidence type="ECO:0000313" key="6">
    <source>
        <dbReference type="EMBL" id="ACH40514.1"/>
    </source>
</evidence>
<dbReference type="AlphaFoldDB" id="B5EC58"/>
<organism evidence="6 7">
    <name type="scientific">Citrifermentans bemidjiense (strain ATCC BAA-1014 / DSM 16622 / JCM 12645 / Bem)</name>
    <name type="common">Geobacter bemidjiensis</name>
    <dbReference type="NCBI Taxonomy" id="404380"/>
    <lineage>
        <taxon>Bacteria</taxon>
        <taxon>Pseudomonadati</taxon>
        <taxon>Thermodesulfobacteriota</taxon>
        <taxon>Desulfuromonadia</taxon>
        <taxon>Geobacterales</taxon>
        <taxon>Geobacteraceae</taxon>
        <taxon>Citrifermentans</taxon>
    </lineage>
</organism>
<dbReference type="CDD" id="cd00056">
    <property type="entry name" value="ENDO3c"/>
    <property type="match status" value="1"/>
</dbReference>
<keyword evidence="4" id="KW-0411">Iron-sulfur</keyword>
<evidence type="ECO:0000259" key="5">
    <source>
        <dbReference type="SMART" id="SM00478"/>
    </source>
</evidence>
<dbReference type="Proteomes" id="UP000008825">
    <property type="component" value="Chromosome"/>
</dbReference>
<keyword evidence="2" id="KW-0479">Metal-binding</keyword>
<reference evidence="6 7" key="2">
    <citation type="journal article" date="2010" name="BMC Genomics">
        <title>The genome of Geobacter bemidjiensis, exemplar for the subsurface clade of Geobacter species that predominate in Fe(III)-reducing subsurface environments.</title>
        <authorList>
            <person name="Aklujkar M."/>
            <person name="Young N.D."/>
            <person name="Holmes D."/>
            <person name="Chavan M."/>
            <person name="Risso C."/>
            <person name="Kiss H.E."/>
            <person name="Han C.S."/>
            <person name="Land M.L."/>
            <person name="Lovley D.R."/>
        </authorList>
    </citation>
    <scope>NUCLEOTIDE SEQUENCE [LARGE SCALE GENOMIC DNA]</scope>
    <source>
        <strain evidence="7">ATCC BAA-1014 / DSM 16622 / JCM 12645 / Bem</strain>
    </source>
</reference>
<dbReference type="STRING" id="404380.Gbem_3521"/>
<dbReference type="KEGG" id="gbm:Gbem_3521"/>
<evidence type="ECO:0000313" key="7">
    <source>
        <dbReference type="Proteomes" id="UP000008825"/>
    </source>
</evidence>
<keyword evidence="6" id="KW-0255">Endonuclease</keyword>
<dbReference type="InterPro" id="IPR011257">
    <property type="entry name" value="DNA_glycosylase"/>
</dbReference>
<dbReference type="RefSeq" id="WP_012531950.1">
    <property type="nucleotide sequence ID" value="NC_011146.1"/>
</dbReference>
<keyword evidence="6" id="KW-0540">Nuclease</keyword>
<sequence length="228" mass="25990">MKDTLDKEQTRAALLELFETLLSRYGALNWWPADTPFEVCVGAILTQNTNWLNVEKAIVNLKREGLLSAEALREIDEGRLAELIRPSGFFNVKSARLKGFVGWLFERYGSLDAMFQGDWIGLREELSAVRGIGPETCDSILLYAGGKPSFVVDAYTRRLFSRLGLMREEDDYHRVRALFMDHLPAEVPLFNEYHALIVEQCKRHCRKKPLCDGCPLTRFCTFLAAGRP</sequence>
<reference evidence="6 7" key="1">
    <citation type="submission" date="2008-07" db="EMBL/GenBank/DDBJ databases">
        <title>Complete sequence of Geobacter bemidjiensis BEM.</title>
        <authorList>
            <consortium name="US DOE Joint Genome Institute"/>
            <person name="Lucas S."/>
            <person name="Copeland A."/>
            <person name="Lapidus A."/>
            <person name="Glavina del Rio T."/>
            <person name="Dalin E."/>
            <person name="Tice H."/>
            <person name="Bruce D."/>
            <person name="Goodwin L."/>
            <person name="Pitluck S."/>
            <person name="Kiss H."/>
            <person name="Brettin T."/>
            <person name="Detter J.C."/>
            <person name="Han C."/>
            <person name="Kuske C.R."/>
            <person name="Schmutz J."/>
            <person name="Larimer F."/>
            <person name="Land M."/>
            <person name="Hauser L."/>
            <person name="Kyrpides N."/>
            <person name="Lykidis A."/>
            <person name="Lovley D."/>
            <person name="Richardson P."/>
        </authorList>
    </citation>
    <scope>NUCLEOTIDE SEQUENCE [LARGE SCALE GENOMIC DNA]</scope>
    <source>
        <strain evidence="7">ATCC BAA-1014 / DSM 16622 / JCM 12645 / Bem</strain>
    </source>
</reference>
<keyword evidence="1" id="KW-0004">4Fe-4S</keyword>